<evidence type="ECO:0000313" key="3">
    <source>
        <dbReference type="Proteomes" id="UP000265618"/>
    </source>
</evidence>
<name>A0A9K3GM37_9EUKA</name>
<proteinExistence type="predicted"/>
<feature type="transmembrane region" description="Helical" evidence="1">
    <location>
        <begin position="38"/>
        <end position="60"/>
    </location>
</feature>
<organism evidence="2 3">
    <name type="scientific">Kipferlia bialata</name>
    <dbReference type="NCBI Taxonomy" id="797122"/>
    <lineage>
        <taxon>Eukaryota</taxon>
        <taxon>Metamonada</taxon>
        <taxon>Carpediemonas-like organisms</taxon>
        <taxon>Kipferlia</taxon>
    </lineage>
</organism>
<dbReference type="EMBL" id="BDIP01003195">
    <property type="protein sequence ID" value="GIQ87386.1"/>
    <property type="molecule type" value="Genomic_DNA"/>
</dbReference>
<evidence type="ECO:0000256" key="1">
    <source>
        <dbReference type="SAM" id="Phobius"/>
    </source>
</evidence>
<evidence type="ECO:0000313" key="2">
    <source>
        <dbReference type="EMBL" id="GIQ87386.1"/>
    </source>
</evidence>
<keyword evidence="1" id="KW-1133">Transmembrane helix</keyword>
<dbReference type="AlphaFoldDB" id="A0A9K3GM37"/>
<reference evidence="2 3" key="1">
    <citation type="journal article" date="2018" name="PLoS ONE">
        <title>The draft genome of Kipferlia bialata reveals reductive genome evolution in fornicate parasites.</title>
        <authorList>
            <person name="Tanifuji G."/>
            <person name="Takabayashi S."/>
            <person name="Kume K."/>
            <person name="Takagi M."/>
            <person name="Nakayama T."/>
            <person name="Kamikawa R."/>
            <person name="Inagaki Y."/>
            <person name="Hashimoto T."/>
        </authorList>
    </citation>
    <scope>NUCLEOTIDE SEQUENCE [LARGE SCALE GENOMIC DNA]</scope>
    <source>
        <strain evidence="2">NY0173</strain>
    </source>
</reference>
<keyword evidence="1" id="KW-0812">Transmembrane</keyword>
<evidence type="ECO:0008006" key="4">
    <source>
        <dbReference type="Google" id="ProtNLM"/>
    </source>
</evidence>
<keyword evidence="3" id="KW-1185">Reference proteome</keyword>
<keyword evidence="1" id="KW-0472">Membrane</keyword>
<dbReference type="Proteomes" id="UP000265618">
    <property type="component" value="Unassembled WGS sequence"/>
</dbReference>
<protein>
    <recommendedName>
        <fullName evidence="4">Transmembrane protein</fullName>
    </recommendedName>
</protein>
<accession>A0A9K3GM37</accession>
<feature type="transmembrane region" description="Helical" evidence="1">
    <location>
        <begin position="106"/>
        <end position="128"/>
    </location>
</feature>
<comment type="caution">
    <text evidence="2">The sequence shown here is derived from an EMBL/GenBank/DDBJ whole genome shotgun (WGS) entry which is preliminary data.</text>
</comment>
<sequence>MTDGISYRDRKTAVQRSEMEVLAPNATPAQDCQRIQQMFSMVTILACCSWCFMLTSIRVVSVVDSAIAGAICVVCLMALLKSLAIKYPGVFEEHSARLQTSKIRSSIAMFMSIGVICLGWMLPMWAYWAVMIVEPVPHVMSVVNTNEAVATAPSHPSAQHSTTSQPLAPIPAQAQAYDYPPVYGQAPAPLPPLYTSGAYDASARAYSYNPGNGV</sequence>
<gene>
    <name evidence="2" type="ORF">KIPB_009417</name>
</gene>
<feature type="transmembrane region" description="Helical" evidence="1">
    <location>
        <begin position="66"/>
        <end position="85"/>
    </location>
</feature>